<accession>A0A3S4V6N7</accession>
<keyword evidence="5" id="KW-1185">Reference proteome</keyword>
<dbReference type="Pfam" id="PF05193">
    <property type="entry name" value="Peptidase_M16_C"/>
    <property type="match status" value="1"/>
</dbReference>
<feature type="domain" description="Peptidase M16 N-terminal" evidence="2">
    <location>
        <begin position="37"/>
        <end position="160"/>
    </location>
</feature>
<dbReference type="InterPro" id="IPR007863">
    <property type="entry name" value="Peptidase_M16_C"/>
</dbReference>
<evidence type="ECO:0000313" key="5">
    <source>
        <dbReference type="Proteomes" id="UP000277858"/>
    </source>
</evidence>
<dbReference type="InterPro" id="IPR011765">
    <property type="entry name" value="Pept_M16_N"/>
</dbReference>
<dbReference type="OrthoDB" id="9811314at2"/>
<dbReference type="InterPro" id="IPR011249">
    <property type="entry name" value="Metalloenz_LuxS/M16"/>
</dbReference>
<evidence type="ECO:0000259" key="3">
    <source>
        <dbReference type="Pfam" id="PF05193"/>
    </source>
</evidence>
<reference evidence="4 5" key="1">
    <citation type="submission" date="2018-12" db="EMBL/GenBank/DDBJ databases">
        <authorList>
            <consortium name="Pathogen Informatics"/>
        </authorList>
    </citation>
    <scope>NUCLEOTIDE SEQUENCE [LARGE SCALE GENOMIC DNA]</scope>
    <source>
        <strain evidence="4 5">NCTC13652</strain>
    </source>
</reference>
<dbReference type="STRING" id="1122997.GCA_000425285_02273"/>
<feature type="domain" description="Peptidase M16 C-terminal" evidence="3">
    <location>
        <begin position="190"/>
        <end position="344"/>
    </location>
</feature>
<dbReference type="SUPFAM" id="SSF63411">
    <property type="entry name" value="LuxS/MPP-like metallohydrolase"/>
    <property type="match status" value="2"/>
</dbReference>
<dbReference type="InterPro" id="IPR050361">
    <property type="entry name" value="MPP/UQCRC_Complex"/>
</dbReference>
<dbReference type="Gene3D" id="3.30.830.10">
    <property type="entry name" value="Metalloenzyme, LuxS/M16 peptidase-like"/>
    <property type="match status" value="2"/>
</dbReference>
<dbReference type="Pfam" id="PF00675">
    <property type="entry name" value="Peptidase_M16"/>
    <property type="match status" value="1"/>
</dbReference>
<name>A0A3S4V6N7_9ACTN</name>
<dbReference type="Proteomes" id="UP000277858">
    <property type="component" value="Chromosome"/>
</dbReference>
<gene>
    <name evidence="4" type="ORF">NCTC13652_01324</name>
</gene>
<dbReference type="PANTHER" id="PTHR11851:SF224">
    <property type="entry name" value="PROCESSING PROTEASE"/>
    <property type="match status" value="1"/>
</dbReference>
<feature type="region of interest" description="Disordered" evidence="1">
    <location>
        <begin position="1"/>
        <end position="23"/>
    </location>
</feature>
<dbReference type="AlphaFoldDB" id="A0A3S4V6N7"/>
<protein>
    <submittedName>
        <fullName evidence="4">Peptidase M16 inactive domain</fullName>
    </submittedName>
</protein>
<dbReference type="GO" id="GO:0046872">
    <property type="term" value="F:metal ion binding"/>
    <property type="evidence" value="ECO:0007669"/>
    <property type="project" value="InterPro"/>
</dbReference>
<evidence type="ECO:0000313" key="4">
    <source>
        <dbReference type="EMBL" id="VEI03126.1"/>
    </source>
</evidence>
<organism evidence="4 5">
    <name type="scientific">Acidipropionibacterium jensenii</name>
    <dbReference type="NCBI Taxonomy" id="1749"/>
    <lineage>
        <taxon>Bacteria</taxon>
        <taxon>Bacillati</taxon>
        <taxon>Actinomycetota</taxon>
        <taxon>Actinomycetes</taxon>
        <taxon>Propionibacteriales</taxon>
        <taxon>Propionibacteriaceae</taxon>
        <taxon>Acidipropionibacterium</taxon>
    </lineage>
</organism>
<sequence>MSENTAPLNPRPEVSAASPWTFPDSHHEQLESGLRVVRVPIPGQQVVTVELGIDVPLSAEDPAHLGVANLVLTTSDEGTRHHPGAELAEAIESIGASYDGACGLTSSSVSIDVPRGHLDPALDLLAEIVTSSALADEDVLRQMAQARSQLAQAAQNGPSLAGLAVSREVWPLGHRASRPTAGTASTLDAITTADVRDFRDATWLPAGGVLVLAGADVDGVDLGAFSQWTGAREDAAEEVRSDPIRADGPTRVLLVDRPDAVQADVRIQTRVPGRQDSRWAALRVACGVLGGTFGSRLNTVLREEKGWSYGVSAAARAMRDGGLVTVGGAFRAEVAAQAVRAALDLVDPGSPSLEDAEVRDARNHAVGVAPLQYDTAGAVASQVTTLEMAGLTGAWVDHLMADTAAVTTDLANQAWRELLPASTWRVGIAGPAGTLGPALEESGFMVEVISPSELLD</sequence>
<proteinExistence type="predicted"/>
<dbReference type="EMBL" id="LR134473">
    <property type="protein sequence ID" value="VEI03126.1"/>
    <property type="molecule type" value="Genomic_DNA"/>
</dbReference>
<evidence type="ECO:0000256" key="1">
    <source>
        <dbReference type="SAM" id="MobiDB-lite"/>
    </source>
</evidence>
<dbReference type="PANTHER" id="PTHR11851">
    <property type="entry name" value="METALLOPROTEASE"/>
    <property type="match status" value="1"/>
</dbReference>
<evidence type="ECO:0000259" key="2">
    <source>
        <dbReference type="Pfam" id="PF00675"/>
    </source>
</evidence>